<gene>
    <name evidence="2" type="ORF">SQPV_0840</name>
</gene>
<protein>
    <submittedName>
        <fullName evidence="2">Conserved hypothetical pox protein</fullName>
    </submittedName>
</protein>
<evidence type="ECO:0000313" key="3">
    <source>
        <dbReference type="Proteomes" id="UP000144311"/>
    </source>
</evidence>
<organism evidence="2 3">
    <name type="scientific">Squirrelpox virus</name>
    <dbReference type="NCBI Taxonomy" id="240426"/>
    <lineage>
        <taxon>Viruses</taxon>
        <taxon>Varidnaviria</taxon>
        <taxon>Bamfordvirae</taxon>
        <taxon>Nucleocytoviricota</taxon>
        <taxon>Pokkesviricetes</taxon>
        <taxon>Chitovirales</taxon>
        <taxon>Poxviridae</taxon>
        <taxon>Chordopoxvirinae</taxon>
        <taxon>Sciuripoxvirus</taxon>
        <taxon>Sciuripoxvirus squirrelpox</taxon>
    </lineage>
</organism>
<feature type="region of interest" description="Disordered" evidence="1">
    <location>
        <begin position="158"/>
        <end position="213"/>
    </location>
</feature>
<keyword evidence="3" id="KW-1185">Reference proteome</keyword>
<evidence type="ECO:0000256" key="1">
    <source>
        <dbReference type="SAM" id="MobiDB-lite"/>
    </source>
</evidence>
<dbReference type="GeneID" id="18158430"/>
<reference evidence="2 3" key="1">
    <citation type="submission" date="2011-10" db="EMBL/GenBank/DDBJ databases">
        <authorList>
            <person name="Darby A."/>
        </authorList>
    </citation>
    <scope>NUCLEOTIDE SEQUENCE [LARGE SCALE GENOMIC DNA]</scope>
    <source>
        <strain evidence="2">Red squirrel UK</strain>
    </source>
</reference>
<dbReference type="RefSeq" id="YP_008658509.1">
    <property type="nucleotide sequence ID" value="NC_022563.1"/>
</dbReference>
<name>U3UBA4_9POXV</name>
<dbReference type="Proteomes" id="UP000144311">
    <property type="component" value="Segment"/>
</dbReference>
<dbReference type="OrthoDB" id="18839at10239"/>
<dbReference type="KEGG" id="vg:18158430"/>
<dbReference type="EMBL" id="HE601899">
    <property type="protein sequence ID" value="CCD83267.1"/>
    <property type="molecule type" value="Genomic_DNA"/>
</dbReference>
<proteinExistence type="predicted"/>
<reference evidence="2 3" key="2">
    <citation type="submission" date="2013-10" db="EMBL/GenBank/DDBJ databases">
        <title>The genome of epidemic Squirrel Poxvirus reveals novel virulence genes.</title>
        <authorList>
            <person name="Darby A.C."/>
            <person name="McInnes C.J."/>
            <person name="Kjaer K.H."/>
            <person name="Wood A.R."/>
            <person name="Hughes M."/>
            <person name="Martensen P.M."/>
            <person name="Radford A.D."/>
            <person name="Hall N."/>
            <person name="Chantrey J."/>
        </authorList>
    </citation>
    <scope>NUCLEOTIDE SEQUENCE [LARGE SCALE GENOMIC DNA]</scope>
    <source>
        <strain evidence="2">Red squirrel UK</strain>
    </source>
</reference>
<sequence length="223" mass="24188">MERVGLRVFSTDSPVHAPASGPQTPGPHIHFPGRMLVGSWECGNVYMGDDGIRNCLANSMVHMYAVEAASRNAPGLPGRGAEMTFYDRRADPRTMGIYYATARGLSERPLYAQRGWKRAYPAVRRALAAMDARVAGAVEAHVRRMAADTATALAALPGNPWGEWAEEDDEREALEDEVYDESDAEIWGDSAPSETETETDAETTDSEDSVSGLIAQIEGLQGL</sequence>
<feature type="compositionally biased region" description="Acidic residues" evidence="1">
    <location>
        <begin position="164"/>
        <end position="186"/>
    </location>
</feature>
<evidence type="ECO:0000313" key="2">
    <source>
        <dbReference type="EMBL" id="CCD83267.1"/>
    </source>
</evidence>
<accession>U3UBA4</accession>
<feature type="compositionally biased region" description="Acidic residues" evidence="1">
    <location>
        <begin position="195"/>
        <end position="208"/>
    </location>
</feature>